<dbReference type="Proteomes" id="UP000618445">
    <property type="component" value="Unassembled WGS sequence"/>
</dbReference>
<reference evidence="1 2" key="1">
    <citation type="journal article" date="2020" name="ISME J.">
        <title>Comparative genomics reveals insights into cyanobacterial evolution and habitat adaptation.</title>
        <authorList>
            <person name="Chen M.Y."/>
            <person name="Teng W.K."/>
            <person name="Zhao L."/>
            <person name="Hu C.X."/>
            <person name="Zhou Y.K."/>
            <person name="Han B.P."/>
            <person name="Song L.R."/>
            <person name="Shu W.S."/>
        </authorList>
    </citation>
    <scope>NUCLEOTIDE SEQUENCE [LARGE SCALE GENOMIC DNA]</scope>
    <source>
        <strain evidence="1 2">FACHB-1050</strain>
    </source>
</reference>
<proteinExistence type="predicted"/>
<name>A0ABR8C5K6_9CYAN</name>
<dbReference type="EMBL" id="JACJQY010000004">
    <property type="protein sequence ID" value="MBD2316008.1"/>
    <property type="molecule type" value="Genomic_DNA"/>
</dbReference>
<organism evidence="1 2">
    <name type="scientific">Phormidium tenue FACHB-1050</name>
    <dbReference type="NCBI Taxonomy" id="2692857"/>
    <lineage>
        <taxon>Bacteria</taxon>
        <taxon>Bacillati</taxon>
        <taxon>Cyanobacteriota</taxon>
        <taxon>Cyanophyceae</taxon>
        <taxon>Oscillatoriophycideae</taxon>
        <taxon>Oscillatoriales</taxon>
        <taxon>Oscillatoriaceae</taxon>
        <taxon>Phormidium</taxon>
    </lineage>
</organism>
<accession>A0ABR8C5K6</accession>
<evidence type="ECO:0000313" key="2">
    <source>
        <dbReference type="Proteomes" id="UP000618445"/>
    </source>
</evidence>
<sequence>MPAKPYKNAPYGSSNSPYETDFGVSTAFGGGNTKIGFLKARQRRTFKKPIFIIRIAATGAFLSQKNSGSWQRQ</sequence>
<keyword evidence="2" id="KW-1185">Reference proteome</keyword>
<dbReference type="RefSeq" id="WP_190576509.1">
    <property type="nucleotide sequence ID" value="NZ_CAWPQU010000034.1"/>
</dbReference>
<gene>
    <name evidence="1" type="ORF">H6G05_03980</name>
</gene>
<comment type="caution">
    <text evidence="1">The sequence shown here is derived from an EMBL/GenBank/DDBJ whole genome shotgun (WGS) entry which is preliminary data.</text>
</comment>
<evidence type="ECO:0000313" key="1">
    <source>
        <dbReference type="EMBL" id="MBD2316008.1"/>
    </source>
</evidence>
<protein>
    <submittedName>
        <fullName evidence="1">Uncharacterized protein</fullName>
    </submittedName>
</protein>